<dbReference type="EMBL" id="FR773153">
    <property type="protein sequence ID" value="CBY92504.1"/>
    <property type="molecule type" value="Genomic_DNA"/>
</dbReference>
<proteinExistence type="predicted"/>
<keyword evidence="2" id="KW-1185">Reference proteome</keyword>
<dbReference type="AlphaFoldDB" id="E8ZH83"/>
<organism evidence="1 2">
    <name type="scientific">Mycoplasma haemofelis (strain Langford 1)</name>
    <name type="common">Haemobartonella felis</name>
    <dbReference type="NCBI Taxonomy" id="941640"/>
    <lineage>
        <taxon>Bacteria</taxon>
        <taxon>Bacillati</taxon>
        <taxon>Mycoplasmatota</taxon>
        <taxon>Mollicutes</taxon>
        <taxon>Mycoplasmataceae</taxon>
        <taxon>Mycoplasma</taxon>
    </lineage>
</organism>
<evidence type="ECO:0000313" key="1">
    <source>
        <dbReference type="EMBL" id="CBY92504.1"/>
    </source>
</evidence>
<gene>
    <name evidence="1" type="ordered locus">HF1_04960</name>
</gene>
<reference evidence="1 2" key="1">
    <citation type="journal article" date="2011" name="J. Bacteriol.">
        <title>Complete genome sequence of Mycoplasma haemofelis, a hemotropic mycoplasma.</title>
        <authorList>
            <person name="Barker E.N."/>
            <person name="Helps C.R."/>
            <person name="Peters I.R."/>
            <person name="Darby A.C."/>
            <person name="Radford A.D."/>
            <person name="Tasker S."/>
        </authorList>
    </citation>
    <scope>NUCLEOTIDE SEQUENCE [LARGE SCALE GENOMIC DNA]</scope>
    <source>
        <strain evidence="1 2">Langford 1</strain>
    </source>
</reference>
<dbReference type="Proteomes" id="UP000008637">
    <property type="component" value="Chromosome"/>
</dbReference>
<accession>E8ZH83</accession>
<name>E8ZH83_MYCHL</name>
<dbReference type="OrthoDB" id="9821754at2"/>
<evidence type="ECO:0000313" key="2">
    <source>
        <dbReference type="Proteomes" id="UP000008637"/>
    </source>
</evidence>
<dbReference type="KEGG" id="mha:HF1_04960"/>
<protein>
    <submittedName>
        <fullName evidence="1">Uncharacterized protein</fullName>
    </submittedName>
</protein>
<dbReference type="HOGENOM" id="CLU_087258_1_0_14"/>
<sequence>MIDPTKLAAGTLGLAGVSGATYFGIKEFTKEDLTPHLVSTKLEKGVLDTKGNDSLWTSRDTELGNHTNPIDPDLSSIKAITSPDGERKKRLIGWCEQKYKEDSRALKSGVFEEVQKFCTRKISEQIQGRTEITEEATTGSSSKWNNPWTQLKGESVKEDTLFGDFKTARTTHKSKGTGTEGETALKTALKTACEKYKKFPYLNENDMLFKNVSDYCYSAS</sequence>